<evidence type="ECO:0000313" key="2">
    <source>
        <dbReference type="Proteomes" id="UP000182491"/>
    </source>
</evidence>
<dbReference type="CDD" id="cd02518">
    <property type="entry name" value="GT2_SpsF"/>
    <property type="match status" value="1"/>
</dbReference>
<protein>
    <submittedName>
        <fullName evidence="1">Spore coat polysaccharide biosynthesis protein SpsF</fullName>
    </submittedName>
</protein>
<dbReference type="Gene3D" id="3.90.550.10">
    <property type="entry name" value="Spore Coat Polysaccharide Biosynthesis Protein SpsA, Chain A"/>
    <property type="match status" value="1"/>
</dbReference>
<keyword evidence="2" id="KW-1185">Reference proteome</keyword>
<sequence>MVKVGAIIQARLGSERLPNKALLPLPFGGGPSLLQHVVNRAKAASSEYHVIVATSATAADDQIQQLCEQEQIHCFRASLDDVLARFSDAAEKYKLDVVIRLTGDNPFIFPKKIELAVTEHLKSGAAYTLTEGLPLGTNLEVISASALLQAAAEATEPDDREHVTPYIRRTESFRKHTIHFESDLKALRLTVDYPSDYALASMLYEKLSVTDPNFGLDQLEQLLRDHPWLLHVNSQNTQRMAFASEKEELAEARKVLQQRGFTRVLKYIKEKNA</sequence>
<dbReference type="STRING" id="388950.GCA_001611675_03469"/>
<gene>
    <name evidence="1" type="ORF">SAMN04487941_0334</name>
</gene>
<dbReference type="SUPFAM" id="SSF53448">
    <property type="entry name" value="Nucleotide-diphospho-sugar transferases"/>
    <property type="match status" value="1"/>
</dbReference>
<dbReference type="GO" id="GO:0005829">
    <property type="term" value="C:cytosol"/>
    <property type="evidence" value="ECO:0007669"/>
    <property type="project" value="TreeGrafter"/>
</dbReference>
<dbReference type="PANTHER" id="PTHR42866:SF1">
    <property type="entry name" value="SPORE COAT POLYSACCHARIDE BIOSYNTHESIS PROTEIN SPSF"/>
    <property type="match status" value="1"/>
</dbReference>
<proteinExistence type="predicted"/>
<accession>A0A1I7FMW1</accession>
<name>A0A1I7FMW1_9BACT</name>
<dbReference type="AlphaFoldDB" id="A0A1I7FMW1"/>
<reference evidence="2" key="1">
    <citation type="submission" date="2016-10" db="EMBL/GenBank/DDBJ databases">
        <authorList>
            <person name="Varghese N."/>
        </authorList>
    </citation>
    <scope>NUCLEOTIDE SEQUENCE [LARGE SCALE GENOMIC DNA]</scope>
    <source>
        <strain evidence="2">DSM 18820</strain>
    </source>
</reference>
<dbReference type="OrthoDB" id="9815559at2"/>
<organism evidence="1 2">
    <name type="scientific">Pontibacter akesuensis</name>
    <dbReference type="NCBI Taxonomy" id="388950"/>
    <lineage>
        <taxon>Bacteria</taxon>
        <taxon>Pseudomonadati</taxon>
        <taxon>Bacteroidota</taxon>
        <taxon>Cytophagia</taxon>
        <taxon>Cytophagales</taxon>
        <taxon>Hymenobacteraceae</taxon>
        <taxon>Pontibacter</taxon>
    </lineage>
</organism>
<dbReference type="PANTHER" id="PTHR42866">
    <property type="entry name" value="3-DEOXY-MANNO-OCTULOSONATE CYTIDYLYLTRANSFERASE"/>
    <property type="match status" value="1"/>
</dbReference>
<dbReference type="RefSeq" id="WP_068839319.1">
    <property type="nucleotide sequence ID" value="NZ_BMXC01000001.1"/>
</dbReference>
<dbReference type="InterPro" id="IPR003329">
    <property type="entry name" value="Cytidylyl_trans"/>
</dbReference>
<evidence type="ECO:0000313" key="1">
    <source>
        <dbReference type="EMBL" id="SFU37557.1"/>
    </source>
</evidence>
<dbReference type="EMBL" id="FPCA01000001">
    <property type="protein sequence ID" value="SFU37557.1"/>
    <property type="molecule type" value="Genomic_DNA"/>
</dbReference>
<dbReference type="InterPro" id="IPR029044">
    <property type="entry name" value="Nucleotide-diphossugar_trans"/>
</dbReference>
<dbReference type="Proteomes" id="UP000182491">
    <property type="component" value="Unassembled WGS sequence"/>
</dbReference>
<dbReference type="Pfam" id="PF02348">
    <property type="entry name" value="CTP_transf_3"/>
    <property type="match status" value="1"/>
</dbReference>